<keyword evidence="6" id="KW-0963">Cytoplasm</keyword>
<dbReference type="SUPFAM" id="SSF57850">
    <property type="entry name" value="RING/U-box"/>
    <property type="match status" value="1"/>
</dbReference>
<comment type="caution">
    <text evidence="14">The sequence shown here is derived from an EMBL/GenBank/DDBJ whole genome shotgun (WGS) entry which is preliminary data.</text>
</comment>
<evidence type="ECO:0000256" key="3">
    <source>
        <dbReference type="ARBA" id="ARBA00004496"/>
    </source>
</evidence>
<evidence type="ECO:0000259" key="13">
    <source>
        <dbReference type="PROSITE" id="PS51698"/>
    </source>
</evidence>
<dbReference type="GO" id="GO:0036503">
    <property type="term" value="P:ERAD pathway"/>
    <property type="evidence" value="ECO:0007669"/>
    <property type="project" value="InterPro"/>
</dbReference>
<dbReference type="GO" id="GO:0000209">
    <property type="term" value="P:protein polyubiquitination"/>
    <property type="evidence" value="ECO:0007669"/>
    <property type="project" value="TreeGrafter"/>
</dbReference>
<evidence type="ECO:0000256" key="8">
    <source>
        <dbReference type="ARBA" id="ARBA00022786"/>
    </source>
</evidence>
<dbReference type="GO" id="GO:0034450">
    <property type="term" value="F:ubiquitin-ubiquitin ligase activity"/>
    <property type="evidence" value="ECO:0007669"/>
    <property type="project" value="InterPro"/>
</dbReference>
<comment type="catalytic activity">
    <reaction evidence="1">
        <text>S-ubiquitinyl-[E2 ubiquitin-conjugating enzyme]-L-cysteine + [acceptor protein]-L-lysine = [E2 ubiquitin-conjugating enzyme]-L-cysteine + N(6)-ubiquitinyl-[acceptor protein]-L-lysine.</text>
        <dbReference type="EC" id="2.3.2.27"/>
    </reaction>
</comment>
<dbReference type="PROSITE" id="PS51698">
    <property type="entry name" value="U_BOX"/>
    <property type="match status" value="1"/>
</dbReference>
<comment type="similarity">
    <text evidence="5">Belongs to the ubiquitin conjugation factor E4 family.</text>
</comment>
<dbReference type="UniPathway" id="UPA00143"/>
<feature type="region of interest" description="Disordered" evidence="12">
    <location>
        <begin position="1"/>
        <end position="152"/>
    </location>
</feature>
<dbReference type="EMBL" id="SKBQ01000014">
    <property type="protein sequence ID" value="TPX17100.1"/>
    <property type="molecule type" value="Genomic_DNA"/>
</dbReference>
<evidence type="ECO:0000256" key="11">
    <source>
        <dbReference type="SAM" id="Coils"/>
    </source>
</evidence>
<evidence type="ECO:0000256" key="7">
    <source>
        <dbReference type="ARBA" id="ARBA00022679"/>
    </source>
</evidence>
<evidence type="ECO:0000256" key="4">
    <source>
        <dbReference type="ARBA" id="ARBA00004906"/>
    </source>
</evidence>
<accession>A0A507BK87</accession>
<dbReference type="InterPro" id="IPR003613">
    <property type="entry name" value="Ubox_domain"/>
</dbReference>
<feature type="coiled-coil region" evidence="11">
    <location>
        <begin position="561"/>
        <end position="588"/>
    </location>
</feature>
<feature type="domain" description="U-box" evidence="13">
    <location>
        <begin position="1017"/>
        <end position="1090"/>
    </location>
</feature>
<feature type="compositionally biased region" description="Low complexity" evidence="12">
    <location>
        <begin position="85"/>
        <end position="97"/>
    </location>
</feature>
<dbReference type="GeneID" id="41970665"/>
<evidence type="ECO:0000256" key="1">
    <source>
        <dbReference type="ARBA" id="ARBA00000900"/>
    </source>
</evidence>
<dbReference type="Pfam" id="PF10408">
    <property type="entry name" value="Ufd2P_core"/>
    <property type="match status" value="1"/>
</dbReference>
<evidence type="ECO:0000256" key="12">
    <source>
        <dbReference type="SAM" id="MobiDB-lite"/>
    </source>
</evidence>
<dbReference type="GO" id="GO:0000151">
    <property type="term" value="C:ubiquitin ligase complex"/>
    <property type="evidence" value="ECO:0007669"/>
    <property type="project" value="InterPro"/>
</dbReference>
<dbReference type="OrthoDB" id="20295at2759"/>
<evidence type="ECO:0000313" key="14">
    <source>
        <dbReference type="EMBL" id="TPX17100.1"/>
    </source>
</evidence>
<dbReference type="GO" id="GO:0006511">
    <property type="term" value="P:ubiquitin-dependent protein catabolic process"/>
    <property type="evidence" value="ECO:0007669"/>
    <property type="project" value="InterPro"/>
</dbReference>
<comment type="subcellular location">
    <subcellularLocation>
        <location evidence="3">Cytoplasm</location>
    </subcellularLocation>
    <subcellularLocation>
        <location evidence="2">Nucleus</location>
    </subcellularLocation>
</comment>
<keyword evidence="8" id="KW-0833">Ubl conjugation pathway</keyword>
<dbReference type="InterPro" id="IPR045132">
    <property type="entry name" value="UBE4"/>
</dbReference>
<sequence length="1104" mass="123540">MDPNDQPEPTLPPAEQMRARRLAKLAAANTASSSSATTESSQTRSSSPASRAATPTVDNAAIAPKPTEPSKPPTININPAPPSQPAAAATGAPSQKPAETKTGGKATPTSVSSGIVRNKAKRTAADIDPASATPPPATEAPAKRPQAESIEDWTDSTLSHLFRLTVDSTRTTDRHGHHLTFLPNLSQELQDRGQPLKLTADDLDAAILEAATAVPHKRPLLQYLLPCWKNVMRALKPLREPPADKLSVLQEAKRLCMSNCIFALTVPELFGREANPEHDTLAPYLLRGLSHDDGICLDFIQEAVARIPDDDTITPIFTNAMVQISNQLSRMTMNDGYQSYMDVLLTYARFKPLVEALAEHPIFQMAQSAPNIEKFTLLGPFFRISPLQPEVAKVYFSGPRTLDKGRIKNAQDALQIGLAAYQTDLHTVAMAFARAGDKPKSRLLDWFAYIMNVNHKRRAMQVNPKEVASDGFMMNVNAVLDRMCEPFMDASFDRMERIDINYLKRQPRIDISDETKLNADQTQSDEFYAKKATGSSNFVSELFFLNLAAHHYGSGSTKQKLKDLGKDIKRMEQQLALLESQRHRAAGNQMTLTLVEGHLKNFTAALERAISYQYAVEGVLSDEKTQAKSLLFMRYVSVWLIRVASQSNYVPSKGLKLPLPDDQPEAFSCLPEYALQNVVDNFKFVFRYVPQIILSAIGDEMIVLAVTFLESSEYIRNPYLKSSLVTLLFSGTWPIYHLRNGALGDALTSTKFANTYLLHSLMKFYIECESTGMSSQFYDKFNIRYEIFQVIKCVWPNDVYKRQLTEQSETNRSFFVRFVNLLLNDATYVLDEALSKFPKIHDLQKELRETPDMPQDTRQQKETELQQAEDQASSYMQLANETVAMMKLFTNALSDAFTMPEIVQRLAGMLDYNLDILAGQKSRQLRVENPEKYHFSPRTLLPELIDIYLNLSGKVSFVEAVANDGRSYKTDTFNNASRILATKGLSDPSKLAAWNALKDKFAKAKEIADQVEQDFGEIPSEFEDPIMGDLMKDPVILPSHHIVDRSTIIQHLLSDPKDPFTRQAMTIEDAIPADDLRERINAWKKEKLAAAKAKLADAMDTTED</sequence>
<organism evidence="14 15">
    <name type="scientific">Thyridium curvatum</name>
    <dbReference type="NCBI Taxonomy" id="1093900"/>
    <lineage>
        <taxon>Eukaryota</taxon>
        <taxon>Fungi</taxon>
        <taxon>Dikarya</taxon>
        <taxon>Ascomycota</taxon>
        <taxon>Pezizomycotina</taxon>
        <taxon>Sordariomycetes</taxon>
        <taxon>Sordariomycetidae</taxon>
        <taxon>Thyridiales</taxon>
        <taxon>Thyridiaceae</taxon>
        <taxon>Thyridium</taxon>
    </lineage>
</organism>
<name>A0A507BK87_9PEZI</name>
<evidence type="ECO:0000256" key="5">
    <source>
        <dbReference type="ARBA" id="ARBA00007434"/>
    </source>
</evidence>
<dbReference type="InterPro" id="IPR019474">
    <property type="entry name" value="Ub_conjug_fac_E4_core"/>
</dbReference>
<keyword evidence="9" id="KW-0413">Isomerase</keyword>
<dbReference type="STRING" id="1093900.A0A507BK87"/>
<keyword evidence="11" id="KW-0175">Coiled coil</keyword>
<evidence type="ECO:0000313" key="15">
    <source>
        <dbReference type="Proteomes" id="UP000319257"/>
    </source>
</evidence>
<dbReference type="InParanoid" id="A0A507BK87"/>
<dbReference type="SMART" id="SM00504">
    <property type="entry name" value="Ubox"/>
    <property type="match status" value="1"/>
</dbReference>
<feature type="compositionally biased region" description="Low complexity" evidence="12">
    <location>
        <begin position="24"/>
        <end position="54"/>
    </location>
</feature>
<dbReference type="Gene3D" id="3.30.40.10">
    <property type="entry name" value="Zinc/RING finger domain, C3HC4 (zinc finger)"/>
    <property type="match status" value="1"/>
</dbReference>
<keyword evidence="15" id="KW-1185">Reference proteome</keyword>
<evidence type="ECO:0000256" key="10">
    <source>
        <dbReference type="ARBA" id="ARBA00023242"/>
    </source>
</evidence>
<proteinExistence type="inferred from homology"/>
<dbReference type="GO" id="GO:0005634">
    <property type="term" value="C:nucleus"/>
    <property type="evidence" value="ECO:0007669"/>
    <property type="project" value="UniProtKB-SubCell"/>
</dbReference>
<evidence type="ECO:0000256" key="9">
    <source>
        <dbReference type="ARBA" id="ARBA00023110"/>
    </source>
</evidence>
<dbReference type="RefSeq" id="XP_030998811.1">
    <property type="nucleotide sequence ID" value="XM_031137494.1"/>
</dbReference>
<reference evidence="14 15" key="1">
    <citation type="submission" date="2019-06" db="EMBL/GenBank/DDBJ databases">
        <title>Draft genome sequence of the filamentous fungus Phialemoniopsis curvata isolated from diesel fuel.</title>
        <authorList>
            <person name="Varaljay V.A."/>
            <person name="Lyon W.J."/>
            <person name="Crouch A.L."/>
            <person name="Drake C.E."/>
            <person name="Hollomon J.M."/>
            <person name="Nadeau L.J."/>
            <person name="Nunn H.S."/>
            <person name="Stevenson B.S."/>
            <person name="Bojanowski C.L."/>
            <person name="Crookes-Goodson W.J."/>
        </authorList>
    </citation>
    <scope>NUCLEOTIDE SEQUENCE [LARGE SCALE GENOMIC DNA]</scope>
    <source>
        <strain evidence="14 15">D216</strain>
    </source>
</reference>
<gene>
    <name evidence="14" type="ORF">E0L32_003218</name>
</gene>
<dbReference type="InterPro" id="IPR013083">
    <property type="entry name" value="Znf_RING/FYVE/PHD"/>
</dbReference>
<evidence type="ECO:0000256" key="6">
    <source>
        <dbReference type="ARBA" id="ARBA00022490"/>
    </source>
</evidence>
<protein>
    <recommendedName>
        <fullName evidence="13">U-box domain-containing protein</fullName>
    </recommendedName>
</protein>
<dbReference type="GO" id="GO:0005737">
    <property type="term" value="C:cytoplasm"/>
    <property type="evidence" value="ECO:0007669"/>
    <property type="project" value="UniProtKB-SubCell"/>
</dbReference>
<dbReference type="FunFam" id="3.30.40.10:FF:000055">
    <property type="entry name" value="Ubiquitin conjugation factor e4 a"/>
    <property type="match status" value="1"/>
</dbReference>
<comment type="pathway">
    <text evidence="4">Protein modification; protein ubiquitination.</text>
</comment>
<keyword evidence="10" id="KW-0539">Nucleus</keyword>
<dbReference type="Proteomes" id="UP000319257">
    <property type="component" value="Unassembled WGS sequence"/>
</dbReference>
<keyword evidence="7" id="KW-0808">Transferase</keyword>
<dbReference type="AlphaFoldDB" id="A0A507BK87"/>
<dbReference type="PANTHER" id="PTHR13931">
    <property type="entry name" value="UBIQUITINATION FACTOR E4"/>
    <property type="match status" value="1"/>
</dbReference>
<dbReference type="PANTHER" id="PTHR13931:SF2">
    <property type="entry name" value="UBIQUITIN CONJUGATION FACTOR E4 B"/>
    <property type="match status" value="1"/>
</dbReference>
<feature type="region of interest" description="Disordered" evidence="12">
    <location>
        <begin position="847"/>
        <end position="869"/>
    </location>
</feature>
<keyword evidence="9" id="KW-0697">Rotamase</keyword>
<dbReference type="FunCoup" id="A0A507BK87">
    <property type="interactions" value="1184"/>
</dbReference>
<dbReference type="GO" id="GO:0003755">
    <property type="term" value="F:peptidyl-prolyl cis-trans isomerase activity"/>
    <property type="evidence" value="ECO:0007669"/>
    <property type="project" value="UniProtKB-KW"/>
</dbReference>
<dbReference type="Pfam" id="PF04564">
    <property type="entry name" value="U-box"/>
    <property type="match status" value="1"/>
</dbReference>
<evidence type="ECO:0000256" key="2">
    <source>
        <dbReference type="ARBA" id="ARBA00004123"/>
    </source>
</evidence>